<dbReference type="Proteomes" id="UP001379945">
    <property type="component" value="Unassembled WGS sequence"/>
</dbReference>
<proteinExistence type="predicted"/>
<protein>
    <submittedName>
        <fullName evidence="3">DUF58 domain-containing protein</fullName>
    </submittedName>
</protein>
<feature type="region of interest" description="Disordered" evidence="1">
    <location>
        <begin position="194"/>
        <end position="220"/>
    </location>
</feature>
<reference evidence="3 4" key="1">
    <citation type="submission" date="2024-04" db="EMBL/GenBank/DDBJ databases">
        <title>Novel species of the genus Ideonella isolated from streams.</title>
        <authorList>
            <person name="Lu H."/>
        </authorList>
    </citation>
    <scope>NUCLEOTIDE SEQUENCE [LARGE SCALE GENOMIC DNA]</scope>
    <source>
        <strain evidence="3 4">LYT19W</strain>
    </source>
</reference>
<comment type="caution">
    <text evidence="3">The sequence shown here is derived from an EMBL/GenBank/DDBJ whole genome shotgun (WGS) entry which is preliminary data.</text>
</comment>
<evidence type="ECO:0000256" key="2">
    <source>
        <dbReference type="SAM" id="Phobius"/>
    </source>
</evidence>
<dbReference type="RefSeq" id="WP_341398234.1">
    <property type="nucleotide sequence ID" value="NZ_JBBUTI010000004.1"/>
</dbReference>
<gene>
    <name evidence="3" type="ORF">AACH00_06300</name>
</gene>
<evidence type="ECO:0000313" key="4">
    <source>
        <dbReference type="Proteomes" id="UP001379945"/>
    </source>
</evidence>
<dbReference type="PANTHER" id="PTHR34351">
    <property type="entry name" value="SLR1927 PROTEIN-RELATED"/>
    <property type="match status" value="1"/>
</dbReference>
<dbReference type="PANTHER" id="PTHR34351:SF1">
    <property type="entry name" value="SLR1927 PROTEIN"/>
    <property type="match status" value="1"/>
</dbReference>
<organism evidence="3 4">
    <name type="scientific">Ideonella margarita</name>
    <dbReference type="NCBI Taxonomy" id="2984191"/>
    <lineage>
        <taxon>Bacteria</taxon>
        <taxon>Pseudomonadati</taxon>
        <taxon>Pseudomonadota</taxon>
        <taxon>Betaproteobacteria</taxon>
        <taxon>Burkholderiales</taxon>
        <taxon>Sphaerotilaceae</taxon>
        <taxon>Ideonella</taxon>
    </lineage>
</organism>
<dbReference type="EMBL" id="JBBUTI010000004">
    <property type="protein sequence ID" value="MEK8045954.1"/>
    <property type="molecule type" value="Genomic_DNA"/>
</dbReference>
<feature type="transmembrane region" description="Helical" evidence="2">
    <location>
        <begin position="40"/>
        <end position="58"/>
    </location>
</feature>
<keyword evidence="2" id="KW-0472">Membrane</keyword>
<keyword evidence="4" id="KW-1185">Reference proteome</keyword>
<accession>A0ABU9C274</accession>
<keyword evidence="2" id="KW-0812">Transmembrane</keyword>
<feature type="transmembrane region" description="Helical" evidence="2">
    <location>
        <begin position="64"/>
        <end position="85"/>
    </location>
</feature>
<evidence type="ECO:0000313" key="3">
    <source>
        <dbReference type="EMBL" id="MEK8045954.1"/>
    </source>
</evidence>
<evidence type="ECO:0000256" key="1">
    <source>
        <dbReference type="SAM" id="MobiDB-lite"/>
    </source>
</evidence>
<sequence length="322" mass="35407">MPGVFASVSLRLRQWLLSRRKPVDSWTLTQRNIYIVPTRAGLAFCLTVLLLLIASINYQLNLGYALTFLLAGSALASMHMTHASLRGLTLHVRPPAPAFAGDDAALEIIVTNPGAARHGVGLAIEPVDHNPPAFAWADITAQGQSSVHVAISTSRRGRHALPALRAESRFPFGLFRAWSVWLPAGQVWVWPAQETPPPPLPEAEPVAGNQRSRNEQNRSEFDGVRAWRRGDSLRQVVWKKVAHTGEMVSRDSTEGAGHHLWLSWAQTRQADTEGRLSRLCSWVLQAEAKELAWGLRLPGQALEVGHGSAHRDAALQALAEWD</sequence>
<name>A0ABU9C274_9BURK</name>
<keyword evidence="2" id="KW-1133">Transmembrane helix</keyword>